<feature type="region of interest" description="Disordered" evidence="1">
    <location>
        <begin position="1"/>
        <end position="32"/>
    </location>
</feature>
<sequence length="61" mass="6466">MQYFQSDQSMVAGIPTPPVLPPSDFRCPEGDKGTGYQKLHSCDVNSAGAAARPAFLVARSP</sequence>
<dbReference type="EMBL" id="FLQX01000123">
    <property type="protein sequence ID" value="SBT07602.1"/>
    <property type="molecule type" value="Genomic_DNA"/>
</dbReference>
<name>A0A1A8XSW6_9PROT</name>
<proteinExistence type="predicted"/>
<accession>A0A1A8XSW6</accession>
<evidence type="ECO:0000313" key="2">
    <source>
        <dbReference type="EMBL" id="SBT07602.1"/>
    </source>
</evidence>
<evidence type="ECO:0000256" key="1">
    <source>
        <dbReference type="SAM" id="MobiDB-lite"/>
    </source>
</evidence>
<dbReference type="AlphaFoldDB" id="A0A1A8XSW6"/>
<protein>
    <submittedName>
        <fullName evidence="2">Uncharacterized protein</fullName>
    </submittedName>
</protein>
<keyword evidence="3" id="KW-1185">Reference proteome</keyword>
<evidence type="ECO:0000313" key="3">
    <source>
        <dbReference type="Proteomes" id="UP000199169"/>
    </source>
</evidence>
<reference evidence="2 3" key="1">
    <citation type="submission" date="2016-06" db="EMBL/GenBank/DDBJ databases">
        <authorList>
            <person name="Kjaerup R.B."/>
            <person name="Dalgaard T.S."/>
            <person name="Juul-Madsen H.R."/>
        </authorList>
    </citation>
    <scope>NUCLEOTIDE SEQUENCE [LARGE SCALE GENOMIC DNA]</scope>
    <source>
        <strain evidence="2">3</strain>
    </source>
</reference>
<dbReference type="Proteomes" id="UP000199169">
    <property type="component" value="Unassembled WGS sequence"/>
</dbReference>
<organism evidence="2 3">
    <name type="scientific">Candidatus Accumulibacter aalborgensis</name>
    <dbReference type="NCBI Taxonomy" id="1860102"/>
    <lineage>
        <taxon>Bacteria</taxon>
        <taxon>Pseudomonadati</taxon>
        <taxon>Pseudomonadota</taxon>
        <taxon>Betaproteobacteria</taxon>
        <taxon>Candidatus Accumulibacter</taxon>
    </lineage>
</organism>
<gene>
    <name evidence="2" type="ORF">ACCAA_460018</name>
</gene>